<dbReference type="SUPFAM" id="SSF101756">
    <property type="entry name" value="Hypothetical protein YgiW"/>
    <property type="match status" value="1"/>
</dbReference>
<comment type="caution">
    <text evidence="2">The sequence shown here is derived from an EMBL/GenBank/DDBJ whole genome shotgun (WGS) entry which is preliminary data.</text>
</comment>
<dbReference type="EMBL" id="VTDN01000007">
    <property type="protein sequence ID" value="MEB5477347.1"/>
    <property type="molecule type" value="Genomic_DNA"/>
</dbReference>
<dbReference type="Proteomes" id="UP001339883">
    <property type="component" value="Unassembled WGS sequence"/>
</dbReference>
<evidence type="ECO:0008006" key="4">
    <source>
        <dbReference type="Google" id="ProtNLM"/>
    </source>
</evidence>
<proteinExistence type="predicted"/>
<gene>
    <name evidence="2" type="ORF">I2F25_09880</name>
</gene>
<protein>
    <recommendedName>
        <fullName evidence="4">NirD/YgiW/YdeI family stress tolerance protein</fullName>
    </recommendedName>
</protein>
<dbReference type="RefSeq" id="WP_277095470.1">
    <property type="nucleotide sequence ID" value="NZ_VTDN01000007.1"/>
</dbReference>
<feature type="signal peptide" evidence="1">
    <location>
        <begin position="1"/>
        <end position="21"/>
    </location>
</feature>
<name>A0ABU6DUL8_9GAMM</name>
<sequence>MLKKLILPIILTSLSSSIVFAAPTIVEKNQYNKDEITALAFHKKPISILKASREPIGSVVKINAKVDYNIDEKTYVLRDYSGVIYSKIDPNVYTYGTLYRGVHVQLTGVVNSKDKNVPPMIDVSSIKVLR</sequence>
<feature type="chain" id="PRO_5046158813" description="NirD/YgiW/YdeI family stress tolerance protein" evidence="1">
    <location>
        <begin position="22"/>
        <end position="130"/>
    </location>
</feature>
<reference evidence="2 3" key="1">
    <citation type="submission" date="2019-08" db="EMBL/GenBank/DDBJ databases">
        <title>Five species of Acinetobacter isolated from floral nectar and animal pollinators.</title>
        <authorList>
            <person name="Hendry T.A."/>
        </authorList>
    </citation>
    <scope>NUCLEOTIDE SEQUENCE [LARGE SCALE GENOMIC DNA]</scope>
    <source>
        <strain evidence="2 3">MD18.27</strain>
    </source>
</reference>
<evidence type="ECO:0000313" key="2">
    <source>
        <dbReference type="EMBL" id="MEB5477347.1"/>
    </source>
</evidence>
<evidence type="ECO:0000313" key="3">
    <source>
        <dbReference type="Proteomes" id="UP001339883"/>
    </source>
</evidence>
<organism evidence="2 3">
    <name type="scientific">Acinetobacter pollinis</name>
    <dbReference type="NCBI Taxonomy" id="2605270"/>
    <lineage>
        <taxon>Bacteria</taxon>
        <taxon>Pseudomonadati</taxon>
        <taxon>Pseudomonadota</taxon>
        <taxon>Gammaproteobacteria</taxon>
        <taxon>Moraxellales</taxon>
        <taxon>Moraxellaceae</taxon>
        <taxon>Acinetobacter</taxon>
    </lineage>
</organism>
<accession>A0ABU6DUL8</accession>
<keyword evidence="3" id="KW-1185">Reference proteome</keyword>
<keyword evidence="1" id="KW-0732">Signal</keyword>
<dbReference type="InterPro" id="IPR036700">
    <property type="entry name" value="BOBF_sf"/>
</dbReference>
<dbReference type="Gene3D" id="2.40.50.200">
    <property type="entry name" value="Bacterial OB-fold"/>
    <property type="match status" value="1"/>
</dbReference>
<evidence type="ECO:0000256" key="1">
    <source>
        <dbReference type="SAM" id="SignalP"/>
    </source>
</evidence>